<dbReference type="PANTHER" id="PTHR46580">
    <property type="entry name" value="SENSOR KINASE-RELATED"/>
    <property type="match status" value="1"/>
</dbReference>
<evidence type="ECO:0000259" key="2">
    <source>
        <dbReference type="Pfam" id="PF07593"/>
    </source>
</evidence>
<organism evidence="3 4">
    <name type="scientific">Herbidospora galbida</name>
    <dbReference type="NCBI Taxonomy" id="2575442"/>
    <lineage>
        <taxon>Bacteria</taxon>
        <taxon>Bacillati</taxon>
        <taxon>Actinomycetota</taxon>
        <taxon>Actinomycetes</taxon>
        <taxon>Streptosporangiales</taxon>
        <taxon>Streptosporangiaceae</taxon>
        <taxon>Herbidospora</taxon>
    </lineage>
</organism>
<dbReference type="Gene3D" id="2.130.10.130">
    <property type="entry name" value="Integrin alpha, N-terminal"/>
    <property type="match status" value="2"/>
</dbReference>
<gene>
    <name evidence="3" type="ORF">FDA94_00755</name>
</gene>
<dbReference type="PANTHER" id="PTHR46580:SF2">
    <property type="entry name" value="MAM DOMAIN-CONTAINING PROTEIN"/>
    <property type="match status" value="1"/>
</dbReference>
<proteinExistence type="predicted"/>
<keyword evidence="1" id="KW-0732">Signal</keyword>
<dbReference type="InterPro" id="IPR028994">
    <property type="entry name" value="Integrin_alpha_N"/>
</dbReference>
<comment type="caution">
    <text evidence="3">The sequence shown here is derived from an EMBL/GenBank/DDBJ whole genome shotgun (WGS) entry which is preliminary data.</text>
</comment>
<dbReference type="InterPro" id="IPR013517">
    <property type="entry name" value="FG-GAP"/>
</dbReference>
<accession>A0A4U3MNZ9</accession>
<name>A0A4U3MNZ9_9ACTN</name>
<sequence length="620" mass="66570">MTSPIKRRLVQVVAVILIVAGWQVARQPAAAPATADALAGRFAFQRLPLNEATTERSIRVVAPAYKRIDHWISSLGGAVALADVDANGRPDDVCLVDPRDDSVRLSPVPGTGSRYPARVLTAGPLPYNATMAPMGCVPGDYNDDGRTDLLVYFWGRSPILHLNSGAGFTPTEMVTPYEIWNTNAVSLADFDGDGRTDVAIGNYFPDNARILDPTAVQFQIQMQDSMSGAYNAGRNRILLAQGGGRFAEAAGAFDAEMGDGWTLAMGAQDLDADGRPDLYVANDFGPDRLLRNISTPGAPRFELMEGVRHFTTPKSKALGWDSFKGMGVAFGDLNADEVPDMVVSNITQNYGLHESNFAWLSADGVAFKAEGTASYDDHSEQVGISRSGWGWDVKMGDFAGTGDLQIVQATGFIRGETNRWPELQELAMTNDALLVNPDMWPRFQITDDLSGSDPDRFFVRGADGRFHDLGGRLGLDDGGPTRGIALADVDHDGRLDYAIGNQWRQSHFYRNTRTTDLPHLGLTLTRPATCQGTLTATPAIGAAVRLRSGAAGVTSGQVYPAAGHAGVSSPELLFGLSGQAANVTLTWRDACGVRHSADTRLTSGWHTVLLGNDGTVKETR</sequence>
<dbReference type="Proteomes" id="UP000308705">
    <property type="component" value="Unassembled WGS sequence"/>
</dbReference>
<evidence type="ECO:0000313" key="4">
    <source>
        <dbReference type="Proteomes" id="UP000308705"/>
    </source>
</evidence>
<dbReference type="InterPro" id="IPR011519">
    <property type="entry name" value="UnbV_ASPIC"/>
</dbReference>
<dbReference type="EMBL" id="SZQA01000001">
    <property type="protein sequence ID" value="TKK91368.1"/>
    <property type="molecule type" value="Genomic_DNA"/>
</dbReference>
<feature type="domain" description="ASPIC/UnbV" evidence="2">
    <location>
        <begin position="539"/>
        <end position="589"/>
    </location>
</feature>
<dbReference type="Pfam" id="PF13517">
    <property type="entry name" value="FG-GAP_3"/>
    <property type="match status" value="2"/>
</dbReference>
<dbReference type="Pfam" id="PF07593">
    <property type="entry name" value="UnbV_ASPIC"/>
    <property type="match status" value="1"/>
</dbReference>
<keyword evidence="4" id="KW-1185">Reference proteome</keyword>
<reference evidence="3 4" key="1">
    <citation type="submission" date="2019-04" db="EMBL/GenBank/DDBJ databases">
        <title>Herbidospora sp. NEAU-GS14.nov., a novel actinomycete isolated from soil.</title>
        <authorList>
            <person name="Han L."/>
        </authorList>
    </citation>
    <scope>NUCLEOTIDE SEQUENCE [LARGE SCALE GENOMIC DNA]</scope>
    <source>
        <strain evidence="3 4">NEAU-GS14</strain>
    </source>
</reference>
<dbReference type="AlphaFoldDB" id="A0A4U3MNZ9"/>
<dbReference type="SUPFAM" id="SSF69318">
    <property type="entry name" value="Integrin alpha N-terminal domain"/>
    <property type="match status" value="1"/>
</dbReference>
<evidence type="ECO:0000256" key="1">
    <source>
        <dbReference type="ARBA" id="ARBA00022729"/>
    </source>
</evidence>
<protein>
    <submittedName>
        <fullName evidence="3">CRTAC1 family protein</fullName>
    </submittedName>
</protein>
<dbReference type="OrthoDB" id="9816120at2"/>
<evidence type="ECO:0000313" key="3">
    <source>
        <dbReference type="EMBL" id="TKK91368.1"/>
    </source>
</evidence>
<dbReference type="RefSeq" id="WP_137245059.1">
    <property type="nucleotide sequence ID" value="NZ_SZQA01000001.1"/>
</dbReference>